<dbReference type="PROSITE" id="PS50076">
    <property type="entry name" value="DNAJ_2"/>
    <property type="match status" value="1"/>
</dbReference>
<dbReference type="Proteomes" id="UP001367676">
    <property type="component" value="Unassembled WGS sequence"/>
</dbReference>
<dbReference type="GO" id="GO:0071218">
    <property type="term" value="P:cellular response to misfolded protein"/>
    <property type="evidence" value="ECO:0007669"/>
    <property type="project" value="TreeGrafter"/>
</dbReference>
<evidence type="ECO:0000259" key="7">
    <source>
        <dbReference type="PROSITE" id="PS50076"/>
    </source>
</evidence>
<dbReference type="Gene3D" id="1.10.287.110">
    <property type="entry name" value="DnaJ domain"/>
    <property type="match status" value="1"/>
</dbReference>
<evidence type="ECO:0000256" key="2">
    <source>
        <dbReference type="ARBA" id="ARBA00022692"/>
    </source>
</evidence>
<dbReference type="PANTHER" id="PTHR43908:SF3">
    <property type="entry name" value="AT29763P-RELATED"/>
    <property type="match status" value="1"/>
</dbReference>
<dbReference type="InterPro" id="IPR051100">
    <property type="entry name" value="DnaJ_subfamily_B/C"/>
</dbReference>
<proteinExistence type="predicted"/>
<evidence type="ECO:0000256" key="6">
    <source>
        <dbReference type="SAM" id="Phobius"/>
    </source>
</evidence>
<feature type="compositionally biased region" description="Basic and acidic residues" evidence="5">
    <location>
        <begin position="51"/>
        <end position="83"/>
    </location>
</feature>
<keyword evidence="2 6" id="KW-0812">Transmembrane</keyword>
<evidence type="ECO:0000313" key="9">
    <source>
        <dbReference type="Proteomes" id="UP001367676"/>
    </source>
</evidence>
<dbReference type="Pfam" id="PF09320">
    <property type="entry name" value="DUF1977"/>
    <property type="match status" value="1"/>
</dbReference>
<feature type="region of interest" description="Disordered" evidence="5">
    <location>
        <begin position="51"/>
        <end position="88"/>
    </location>
</feature>
<organism evidence="8 9">
    <name type="scientific">Parthenolecanium corni</name>
    <dbReference type="NCBI Taxonomy" id="536013"/>
    <lineage>
        <taxon>Eukaryota</taxon>
        <taxon>Metazoa</taxon>
        <taxon>Ecdysozoa</taxon>
        <taxon>Arthropoda</taxon>
        <taxon>Hexapoda</taxon>
        <taxon>Insecta</taxon>
        <taxon>Pterygota</taxon>
        <taxon>Neoptera</taxon>
        <taxon>Paraneoptera</taxon>
        <taxon>Hemiptera</taxon>
        <taxon>Sternorrhyncha</taxon>
        <taxon>Coccoidea</taxon>
        <taxon>Coccidae</taxon>
        <taxon>Parthenolecanium</taxon>
    </lineage>
</organism>
<feature type="domain" description="J" evidence="7">
    <location>
        <begin position="103"/>
        <end position="167"/>
    </location>
</feature>
<feature type="transmembrane region" description="Helical" evidence="6">
    <location>
        <begin position="241"/>
        <end position="264"/>
    </location>
</feature>
<dbReference type="PRINTS" id="PR00625">
    <property type="entry name" value="JDOMAIN"/>
</dbReference>
<dbReference type="SMART" id="SM00271">
    <property type="entry name" value="DnaJ"/>
    <property type="match status" value="1"/>
</dbReference>
<name>A0AAN9Y0G1_9HEMI</name>
<dbReference type="InterPro" id="IPR015399">
    <property type="entry name" value="DUF1977_DnaJ-like"/>
</dbReference>
<gene>
    <name evidence="8" type="ORF">V9T40_000436</name>
</gene>
<dbReference type="GO" id="GO:0005789">
    <property type="term" value="C:endoplasmic reticulum membrane"/>
    <property type="evidence" value="ECO:0007669"/>
    <property type="project" value="TreeGrafter"/>
</dbReference>
<dbReference type="AlphaFoldDB" id="A0AAN9Y0G1"/>
<reference evidence="8 9" key="1">
    <citation type="submission" date="2024-03" db="EMBL/GenBank/DDBJ databases">
        <title>Adaptation during the transition from Ophiocordyceps entomopathogen to insect associate is accompanied by gene loss and intensified selection.</title>
        <authorList>
            <person name="Ward C.M."/>
            <person name="Onetto C.A."/>
            <person name="Borneman A.R."/>
        </authorList>
    </citation>
    <scope>NUCLEOTIDE SEQUENCE [LARGE SCALE GENOMIC DNA]</scope>
    <source>
        <strain evidence="8">AWRI1</strain>
        <tissue evidence="8">Single Adult Female</tissue>
    </source>
</reference>
<keyword evidence="4 6" id="KW-0472">Membrane</keyword>
<protein>
    <recommendedName>
        <fullName evidence="7">J domain-containing protein</fullName>
    </recommendedName>
</protein>
<dbReference type="GO" id="GO:0030544">
    <property type="term" value="F:Hsp70 protein binding"/>
    <property type="evidence" value="ECO:0007669"/>
    <property type="project" value="TreeGrafter"/>
</dbReference>
<evidence type="ECO:0000313" key="8">
    <source>
        <dbReference type="EMBL" id="KAK7579807.1"/>
    </source>
</evidence>
<sequence length="367" mass="42678">MEVNKDEAYRCIDIALASISGGNRDKAVRFLQKAEKLYSTPRARKLLEELMKSESSDQFSEPRKRTNIKRDPSKSEEKPDRSTQAEYTSEQLQFVQRVKKCKDYYEILNVTKEATDSEIKKSYKKLALQLHPDKNKAPGAAEAFKAIGNAVAILTDAEKRKQYDLYGSNEERMNYHRQSHSHQEYTRGFEADMTAEELFNMFFGGSGFATHPSNIYMRRNGRWHRANDEDNSSQMPQNNGAAVFVQFLPILLLILLSMLSSLFISDSVYSLQPNSKYPVARHTTRLHIPYYVKENFRLDYQGSLARLEANVEEEFMSSLRNACYKERNYRETLMWRAQAIGNEEQFRKAQGMRTPSCEEFTKYQKVY</sequence>
<keyword evidence="3 6" id="KW-1133">Transmembrane helix</keyword>
<accession>A0AAN9Y0G1</accession>
<evidence type="ECO:0000256" key="3">
    <source>
        <dbReference type="ARBA" id="ARBA00022989"/>
    </source>
</evidence>
<dbReference type="SUPFAM" id="SSF46565">
    <property type="entry name" value="Chaperone J-domain"/>
    <property type="match status" value="1"/>
</dbReference>
<evidence type="ECO:0000256" key="1">
    <source>
        <dbReference type="ARBA" id="ARBA00004167"/>
    </source>
</evidence>
<evidence type="ECO:0000256" key="5">
    <source>
        <dbReference type="SAM" id="MobiDB-lite"/>
    </source>
</evidence>
<comment type="subcellular location">
    <subcellularLocation>
        <location evidence="1">Membrane</location>
        <topology evidence="1">Single-pass membrane protein</topology>
    </subcellularLocation>
</comment>
<keyword evidence="9" id="KW-1185">Reference proteome</keyword>
<dbReference type="CDD" id="cd06257">
    <property type="entry name" value="DnaJ"/>
    <property type="match status" value="1"/>
</dbReference>
<dbReference type="InterPro" id="IPR036869">
    <property type="entry name" value="J_dom_sf"/>
</dbReference>
<dbReference type="InterPro" id="IPR001623">
    <property type="entry name" value="DnaJ_domain"/>
</dbReference>
<evidence type="ECO:0000256" key="4">
    <source>
        <dbReference type="ARBA" id="ARBA00023136"/>
    </source>
</evidence>
<dbReference type="Pfam" id="PF00226">
    <property type="entry name" value="DnaJ"/>
    <property type="match status" value="1"/>
</dbReference>
<dbReference type="EMBL" id="JBBCAQ010000034">
    <property type="protein sequence ID" value="KAK7579807.1"/>
    <property type="molecule type" value="Genomic_DNA"/>
</dbReference>
<dbReference type="FunFam" id="1.10.287.110:FF:000103">
    <property type="entry name" value="DnaJ subfamily B member"/>
    <property type="match status" value="1"/>
</dbReference>
<dbReference type="PANTHER" id="PTHR43908">
    <property type="entry name" value="AT29763P-RELATED"/>
    <property type="match status" value="1"/>
</dbReference>
<comment type="caution">
    <text evidence="8">The sequence shown here is derived from an EMBL/GenBank/DDBJ whole genome shotgun (WGS) entry which is preliminary data.</text>
</comment>